<keyword evidence="4" id="KW-1185">Reference proteome</keyword>
<protein>
    <submittedName>
        <fullName evidence="3">4550_t:CDS:1</fullName>
    </submittedName>
</protein>
<keyword evidence="2" id="KW-0732">Signal</keyword>
<keyword evidence="1" id="KW-0812">Transmembrane</keyword>
<accession>A0A9N9G731</accession>
<feature type="chain" id="PRO_5040387474" evidence="2">
    <location>
        <begin position="22"/>
        <end position="349"/>
    </location>
</feature>
<dbReference type="AlphaFoldDB" id="A0A9N9G731"/>
<feature type="signal peptide" evidence="2">
    <location>
        <begin position="1"/>
        <end position="21"/>
    </location>
</feature>
<evidence type="ECO:0000256" key="2">
    <source>
        <dbReference type="SAM" id="SignalP"/>
    </source>
</evidence>
<evidence type="ECO:0000313" key="4">
    <source>
        <dbReference type="Proteomes" id="UP000789572"/>
    </source>
</evidence>
<evidence type="ECO:0000256" key="1">
    <source>
        <dbReference type="SAM" id="Phobius"/>
    </source>
</evidence>
<sequence>MKTFMIMIVLVTILDAVLVNAQISNGTIKLEAGNSWYLCSTEPTSILNYSVTTQNIESLTPTVGFGFVLTQNFVTPPTNCTNGIITNILSAAVILESLGNSANFASQKQLSCTDQCVEYCDGNTTSLQSNNWCVLVTNPITVPTLFYTTITFKDPPPPPPSPSSPPSNEGDGKIIWNRELVFCTVLIWIVGHFLEIRYLVTVSTQQLQGTPNFGYFINNHKFYDTSEPCTEGILANAMPAVNLLEDMSLNTTFYSWNAVSCYQDCVTTCPKTDNDGLNYTTWCLLVSNIKNTVDYVNITLSFDSPSASTSLPGTVPVYNSGSKETVLSVWFLTAFGLTGILGGLGLFIL</sequence>
<organism evidence="3 4">
    <name type="scientific">Paraglomus occultum</name>
    <dbReference type="NCBI Taxonomy" id="144539"/>
    <lineage>
        <taxon>Eukaryota</taxon>
        <taxon>Fungi</taxon>
        <taxon>Fungi incertae sedis</taxon>
        <taxon>Mucoromycota</taxon>
        <taxon>Glomeromycotina</taxon>
        <taxon>Glomeromycetes</taxon>
        <taxon>Paraglomerales</taxon>
        <taxon>Paraglomeraceae</taxon>
        <taxon>Paraglomus</taxon>
    </lineage>
</organism>
<proteinExistence type="predicted"/>
<name>A0A9N9G731_9GLOM</name>
<dbReference type="Proteomes" id="UP000789572">
    <property type="component" value="Unassembled WGS sequence"/>
</dbReference>
<gene>
    <name evidence="3" type="ORF">POCULU_LOCUS6530</name>
</gene>
<keyword evidence="1" id="KW-0472">Membrane</keyword>
<evidence type="ECO:0000313" key="3">
    <source>
        <dbReference type="EMBL" id="CAG8581876.1"/>
    </source>
</evidence>
<comment type="caution">
    <text evidence="3">The sequence shown here is derived from an EMBL/GenBank/DDBJ whole genome shotgun (WGS) entry which is preliminary data.</text>
</comment>
<dbReference type="EMBL" id="CAJVPJ010001225">
    <property type="protein sequence ID" value="CAG8581876.1"/>
    <property type="molecule type" value="Genomic_DNA"/>
</dbReference>
<keyword evidence="1" id="KW-1133">Transmembrane helix</keyword>
<feature type="transmembrane region" description="Helical" evidence="1">
    <location>
        <begin position="327"/>
        <end position="348"/>
    </location>
</feature>
<reference evidence="3" key="1">
    <citation type="submission" date="2021-06" db="EMBL/GenBank/DDBJ databases">
        <authorList>
            <person name="Kallberg Y."/>
            <person name="Tangrot J."/>
            <person name="Rosling A."/>
        </authorList>
    </citation>
    <scope>NUCLEOTIDE SEQUENCE</scope>
    <source>
        <strain evidence="3">IA702</strain>
    </source>
</reference>